<gene>
    <name evidence="3" type="ORF">GCM10023226_21090</name>
</gene>
<dbReference type="SUPFAM" id="SSF50985">
    <property type="entry name" value="RCC1/BLIP-II"/>
    <property type="match status" value="2"/>
</dbReference>
<proteinExistence type="predicted"/>
<reference evidence="4" key="1">
    <citation type="journal article" date="2019" name="Int. J. Syst. Evol. Microbiol.">
        <title>The Global Catalogue of Microorganisms (GCM) 10K type strain sequencing project: providing services to taxonomists for standard genome sequencing and annotation.</title>
        <authorList>
            <consortium name="The Broad Institute Genomics Platform"/>
            <consortium name="The Broad Institute Genome Sequencing Center for Infectious Disease"/>
            <person name="Wu L."/>
            <person name="Ma J."/>
        </authorList>
    </citation>
    <scope>NUCLEOTIDE SEQUENCE [LARGE SCALE GENOMIC DNA]</scope>
    <source>
        <strain evidence="4">JCM 18127</strain>
    </source>
</reference>
<dbReference type="EMBL" id="BAABIM010000002">
    <property type="protein sequence ID" value="GAA4683685.1"/>
    <property type="molecule type" value="Genomic_DNA"/>
</dbReference>
<keyword evidence="4" id="KW-1185">Reference proteome</keyword>
<evidence type="ECO:0000313" key="4">
    <source>
        <dbReference type="Proteomes" id="UP001500621"/>
    </source>
</evidence>
<evidence type="ECO:0000256" key="2">
    <source>
        <dbReference type="SAM" id="SignalP"/>
    </source>
</evidence>
<comment type="caution">
    <text evidence="3">The sequence shown here is derived from an EMBL/GenBank/DDBJ whole genome shotgun (WGS) entry which is preliminary data.</text>
</comment>
<protein>
    <recommendedName>
        <fullName evidence="5">Chromosome condensation regulator RCC1</fullName>
    </recommendedName>
</protein>
<feature type="region of interest" description="Disordered" evidence="1">
    <location>
        <begin position="562"/>
        <end position="582"/>
    </location>
</feature>
<evidence type="ECO:0000313" key="3">
    <source>
        <dbReference type="EMBL" id="GAA4683685.1"/>
    </source>
</evidence>
<feature type="chain" id="PRO_5046767953" description="Chromosome condensation regulator RCC1" evidence="2">
    <location>
        <begin position="19"/>
        <end position="582"/>
    </location>
</feature>
<dbReference type="PANTHER" id="PTHR45982">
    <property type="entry name" value="REGULATOR OF CHROMOSOME CONDENSATION"/>
    <property type="match status" value="1"/>
</dbReference>
<organism evidence="3 4">
    <name type="scientific">Nocardioides nanhaiensis</name>
    <dbReference type="NCBI Taxonomy" id="1476871"/>
    <lineage>
        <taxon>Bacteria</taxon>
        <taxon>Bacillati</taxon>
        <taxon>Actinomycetota</taxon>
        <taxon>Actinomycetes</taxon>
        <taxon>Propionibacteriales</taxon>
        <taxon>Nocardioidaceae</taxon>
        <taxon>Nocardioides</taxon>
    </lineage>
</organism>
<accession>A0ABP8W845</accession>
<dbReference type="InterPro" id="IPR051553">
    <property type="entry name" value="Ran_GTPase-activating"/>
</dbReference>
<dbReference type="Pfam" id="PF00415">
    <property type="entry name" value="RCC1"/>
    <property type="match status" value="1"/>
</dbReference>
<sequence length="582" mass="61929">MAVAACVLTLVAAPSAVADPSVAGGTTTAAAAAAKPAKPQLRAAQTRVEAGSQVRMVATVRPATSRPVRLERRAGARWRTVGQRSTTRKGRAVLRTTVPKAAGTYSYRAVTPRVRRAGRVLPFATSRVVRLQALPRTARGPRWRSVTQGRATTCGVRTDGSGWCWGENGRGQVGDGTRTDRSRPFRLDGEWRTLAVARDTVCGLRTDGSIWCWGANNRGQAGDGTYQDRDTPNRVAFTWTALTQSLDGTITCGIQTDRTAWCWGANDRGQVAEGSRLDRRIPHELFERGGARWRSVSPGLTGCGIRADGSGWCWGANDQGQTGTGGTEDVLLPRPVTAGPTEWRELASVDGSTCGLGADDSAWCWGRNEHGQAADGTTTARLAPRRLEGSWRSLDGAGASRCGVRTDGSGWCWGDNRRGQVGDGRTADRTTLHRLSGTWRSLQVGRSAANVCGVRTDASGWCWGANASGQLGDGTRALRRTPVRLPGRWIELRLEDTTACGRQSGAVGWCWGEGSQGQVGDGAGRDRLRPVRLPYRWRSLVSLSGSTCGLTSTGQAACWGANGSGQSGAGTTTDRTTPAVLR</sequence>
<dbReference type="Gene3D" id="2.130.10.30">
    <property type="entry name" value="Regulator of chromosome condensation 1/beta-lactamase-inhibitor protein II"/>
    <property type="match status" value="3"/>
</dbReference>
<evidence type="ECO:0000256" key="1">
    <source>
        <dbReference type="SAM" id="MobiDB-lite"/>
    </source>
</evidence>
<keyword evidence="2" id="KW-0732">Signal</keyword>
<feature type="signal peptide" evidence="2">
    <location>
        <begin position="1"/>
        <end position="18"/>
    </location>
</feature>
<evidence type="ECO:0008006" key="5">
    <source>
        <dbReference type="Google" id="ProtNLM"/>
    </source>
</evidence>
<dbReference type="InterPro" id="IPR000408">
    <property type="entry name" value="Reg_chr_condens"/>
</dbReference>
<dbReference type="PANTHER" id="PTHR45982:SF1">
    <property type="entry name" value="REGULATOR OF CHROMOSOME CONDENSATION"/>
    <property type="match status" value="1"/>
</dbReference>
<dbReference type="Pfam" id="PF13540">
    <property type="entry name" value="RCC1_2"/>
    <property type="match status" value="1"/>
</dbReference>
<dbReference type="Proteomes" id="UP001500621">
    <property type="component" value="Unassembled WGS sequence"/>
</dbReference>
<dbReference type="InterPro" id="IPR009091">
    <property type="entry name" value="RCC1/BLIP-II"/>
</dbReference>
<name>A0ABP8W845_9ACTN</name>
<dbReference type="PRINTS" id="PR00633">
    <property type="entry name" value="RCCNDNSATION"/>
</dbReference>